<organism evidence="1">
    <name type="scientific">Ixodes ricinus</name>
    <name type="common">Common tick</name>
    <name type="synonym">Acarus ricinus</name>
    <dbReference type="NCBI Taxonomy" id="34613"/>
    <lineage>
        <taxon>Eukaryota</taxon>
        <taxon>Metazoa</taxon>
        <taxon>Ecdysozoa</taxon>
        <taxon>Arthropoda</taxon>
        <taxon>Chelicerata</taxon>
        <taxon>Arachnida</taxon>
        <taxon>Acari</taxon>
        <taxon>Parasitiformes</taxon>
        <taxon>Ixodida</taxon>
        <taxon>Ixodoidea</taxon>
        <taxon>Ixodidae</taxon>
        <taxon>Ixodinae</taxon>
        <taxon>Ixodes</taxon>
    </lineage>
</organism>
<proteinExistence type="predicted"/>
<feature type="non-terminal residue" evidence="1">
    <location>
        <position position="332"/>
    </location>
</feature>
<accession>A0A147BAX7</accession>
<dbReference type="EMBL" id="GEGO01007486">
    <property type="protein sequence ID" value="JAR87918.1"/>
    <property type="molecule type" value="Transcribed_RNA"/>
</dbReference>
<sequence>MAWFTGHLRSASVLVAVVRAVEVAVAAPLGLDALARVALELVRGALPGRAVALVRVVVAVGVPVALPVQVDAEAVLAAELALLARALALTAFLVRPVAAIVVSVAAIGPADATTTSALEILGQADGRRERRATSFVGTVHTVDVLVTPPGDRDAAAVDAPEFSFPAEWNGTYLVAGVPAAVETVAPPRLGNAASVFTREFVAGAISWLTVRLVTAVGTVLVAVTPLGLENAPPVLAQRLFWIAERSASQLVAAIAAVVVGVAVPPGRDAAAVVPFFGEGAARELAGPAVAHGQSFHEDGQRSDGDAAQCQQDRWWRGRNHCHIIPSTASKSP</sequence>
<protein>
    <submittedName>
        <fullName evidence="1">Putative secreted protein</fullName>
    </submittedName>
</protein>
<name>A0A147BAX7_IXORI</name>
<evidence type="ECO:0000313" key="1">
    <source>
        <dbReference type="EMBL" id="JAR87918.1"/>
    </source>
</evidence>
<dbReference type="AlphaFoldDB" id="A0A147BAX7"/>
<reference evidence="1" key="1">
    <citation type="journal article" date="2018" name="PLoS Negl. Trop. Dis.">
        <title>Sialome diversity of ticks revealed by RNAseq of single tick salivary glands.</title>
        <authorList>
            <person name="Perner J."/>
            <person name="Kropackova S."/>
            <person name="Kopacek P."/>
            <person name="Ribeiro J.M."/>
        </authorList>
    </citation>
    <scope>NUCLEOTIDE SEQUENCE</scope>
    <source>
        <strain evidence="1">Siblings of single egg batch collected in Ceske Budejovice</strain>
        <tissue evidence="1">Salivary glands</tissue>
    </source>
</reference>